<feature type="signal peptide" evidence="2">
    <location>
        <begin position="1"/>
        <end position="23"/>
    </location>
</feature>
<dbReference type="EMBL" id="JADQAZ010000002">
    <property type="protein sequence ID" value="MBT0957968.1"/>
    <property type="molecule type" value="Genomic_DNA"/>
</dbReference>
<keyword evidence="4" id="KW-1185">Reference proteome</keyword>
<dbReference type="Proteomes" id="UP001315686">
    <property type="component" value="Unassembled WGS sequence"/>
</dbReference>
<feature type="chain" id="PRO_5042871841" evidence="2">
    <location>
        <begin position="24"/>
        <end position="67"/>
    </location>
</feature>
<evidence type="ECO:0000256" key="1">
    <source>
        <dbReference type="SAM" id="Phobius"/>
    </source>
</evidence>
<feature type="transmembrane region" description="Helical" evidence="1">
    <location>
        <begin position="42"/>
        <end position="61"/>
    </location>
</feature>
<keyword evidence="1" id="KW-0472">Membrane</keyword>
<keyword evidence="1" id="KW-1133">Transmembrane helix</keyword>
<evidence type="ECO:0000313" key="4">
    <source>
        <dbReference type="Proteomes" id="UP001315686"/>
    </source>
</evidence>
<gene>
    <name evidence="3" type="ORF">IV417_11245</name>
</gene>
<name>A0AAP2CPZ2_9RHOB</name>
<accession>A0AAP2CPZ2</accession>
<reference evidence="3 4" key="1">
    <citation type="journal article" date="2021" name="Arch. Microbiol.">
        <title>Harenicola maris gen. nov., sp. nov. isolated from the Sea of Japan shallow sediments.</title>
        <authorList>
            <person name="Romanenko L.A."/>
            <person name="Kurilenko V.V."/>
            <person name="Chernysheva N.Y."/>
            <person name="Tekutyeva L.A."/>
            <person name="Velansky P.V."/>
            <person name="Svetashev V.I."/>
            <person name="Isaeva M.P."/>
        </authorList>
    </citation>
    <scope>NUCLEOTIDE SEQUENCE [LARGE SCALE GENOMIC DNA]</scope>
    <source>
        <strain evidence="3 4">KMM 3653</strain>
    </source>
</reference>
<evidence type="ECO:0000256" key="2">
    <source>
        <dbReference type="SAM" id="SignalP"/>
    </source>
</evidence>
<protein>
    <submittedName>
        <fullName evidence="3">Uncharacterized protein</fullName>
    </submittedName>
</protein>
<proteinExistence type="predicted"/>
<keyword evidence="1" id="KW-0812">Transmembrane</keyword>
<organism evidence="3 4">
    <name type="scientific">Harenicola maris</name>
    <dbReference type="NCBI Taxonomy" id="2841044"/>
    <lineage>
        <taxon>Bacteria</taxon>
        <taxon>Pseudomonadati</taxon>
        <taxon>Pseudomonadota</taxon>
        <taxon>Alphaproteobacteria</taxon>
        <taxon>Rhodobacterales</taxon>
        <taxon>Paracoccaceae</taxon>
        <taxon>Harenicola</taxon>
    </lineage>
</organism>
<dbReference type="RefSeq" id="WP_327794186.1">
    <property type="nucleotide sequence ID" value="NZ_JADQAZ010000002.1"/>
</dbReference>
<keyword evidence="2" id="KW-0732">Signal</keyword>
<comment type="caution">
    <text evidence="3">The sequence shown here is derived from an EMBL/GenBank/DDBJ whole genome shotgun (WGS) entry which is preliminary data.</text>
</comment>
<evidence type="ECO:0000313" key="3">
    <source>
        <dbReference type="EMBL" id="MBT0957968.1"/>
    </source>
</evidence>
<sequence>MSAFRLALISGALAALVAGVASAVTGQVGGPGNAWAREPATIGWISLGSGAVMFALVMLITRDWWWL</sequence>
<dbReference type="AlphaFoldDB" id="A0AAP2CPZ2"/>